<name>C5K9Z9_PERM5</name>
<dbReference type="EMBL" id="GG671549">
    <property type="protein sequence ID" value="EER18694.1"/>
    <property type="molecule type" value="Genomic_DNA"/>
</dbReference>
<accession>C5K9Z9</accession>
<organism evidence="2">
    <name type="scientific">Perkinsus marinus (strain ATCC 50983 / TXsc)</name>
    <dbReference type="NCBI Taxonomy" id="423536"/>
    <lineage>
        <taxon>Eukaryota</taxon>
        <taxon>Sar</taxon>
        <taxon>Alveolata</taxon>
        <taxon>Perkinsozoa</taxon>
        <taxon>Perkinsea</taxon>
        <taxon>Perkinsida</taxon>
        <taxon>Perkinsidae</taxon>
        <taxon>Perkinsus</taxon>
    </lineage>
</organism>
<evidence type="ECO:0000313" key="2">
    <source>
        <dbReference type="Proteomes" id="UP000007800"/>
    </source>
</evidence>
<sequence length="227" mass="24588">MDYDVVGLKGSFGGLGTPLEESSTLYAIENTIRKSSYGSSCEGLELGTDSILVEDHPYVWLPKFGILRKELLEGPECQDIRGGMSTVLGNSEAPDMMVTQAEQGKLKDLPSEYLCPRSSETTTCLSALANADTVDRSGTSDMDEKGDNDDPCMLPSTHKGIVCSEGLTFRVISDADCQGYQRPNPLPRFGEGRVRSDGFQGTMETLTCLTVRDSKAPSTPLTDRLLI</sequence>
<evidence type="ECO:0000313" key="1">
    <source>
        <dbReference type="EMBL" id="EER18694.1"/>
    </source>
</evidence>
<dbReference type="RefSeq" id="XP_002786898.1">
    <property type="nucleotide sequence ID" value="XM_002786852.1"/>
</dbReference>
<keyword evidence="2" id="KW-1185">Reference proteome</keyword>
<dbReference type="AlphaFoldDB" id="C5K9Z9"/>
<dbReference type="GeneID" id="9048841"/>
<dbReference type="InParanoid" id="C5K9Z9"/>
<dbReference type="OMA" id="RMELGTT"/>
<protein>
    <submittedName>
        <fullName evidence="1">Uncharacterized protein</fullName>
    </submittedName>
</protein>
<proteinExistence type="predicted"/>
<dbReference type="Proteomes" id="UP000007800">
    <property type="component" value="Unassembled WGS sequence"/>
</dbReference>
<gene>
    <name evidence="1" type="ORF">Pmar_PMAR005473</name>
</gene>
<reference evidence="1 2" key="1">
    <citation type="submission" date="2008-07" db="EMBL/GenBank/DDBJ databases">
        <authorList>
            <person name="El-Sayed N."/>
            <person name="Caler E."/>
            <person name="Inman J."/>
            <person name="Amedeo P."/>
            <person name="Hass B."/>
            <person name="Wortman J."/>
        </authorList>
    </citation>
    <scope>NUCLEOTIDE SEQUENCE [LARGE SCALE GENOMIC DNA]</scope>
    <source>
        <strain evidence="2">ATCC 50983 / TXsc</strain>
    </source>
</reference>